<name>A0A2P6MZH2_9EUKA</name>
<dbReference type="InParanoid" id="A0A2P6MZH2"/>
<feature type="region of interest" description="Disordered" evidence="1">
    <location>
        <begin position="1"/>
        <end position="31"/>
    </location>
</feature>
<reference evidence="2 3" key="1">
    <citation type="journal article" date="2018" name="Genome Biol. Evol.">
        <title>Multiple Roots of Fruiting Body Formation in Amoebozoa.</title>
        <authorList>
            <person name="Hillmann F."/>
            <person name="Forbes G."/>
            <person name="Novohradska S."/>
            <person name="Ferling I."/>
            <person name="Riege K."/>
            <person name="Groth M."/>
            <person name="Westermann M."/>
            <person name="Marz M."/>
            <person name="Spaller T."/>
            <person name="Winckler T."/>
            <person name="Schaap P."/>
            <person name="Glockner G."/>
        </authorList>
    </citation>
    <scope>NUCLEOTIDE SEQUENCE [LARGE SCALE GENOMIC DNA]</scope>
    <source>
        <strain evidence="2 3">Jena</strain>
    </source>
</reference>
<evidence type="ECO:0000313" key="2">
    <source>
        <dbReference type="EMBL" id="PRP77076.1"/>
    </source>
</evidence>
<organism evidence="2 3">
    <name type="scientific">Planoprotostelium fungivorum</name>
    <dbReference type="NCBI Taxonomy" id="1890364"/>
    <lineage>
        <taxon>Eukaryota</taxon>
        <taxon>Amoebozoa</taxon>
        <taxon>Evosea</taxon>
        <taxon>Variosea</taxon>
        <taxon>Cavosteliida</taxon>
        <taxon>Cavosteliaceae</taxon>
        <taxon>Planoprotostelium</taxon>
    </lineage>
</organism>
<feature type="compositionally biased region" description="Polar residues" evidence="1">
    <location>
        <begin position="8"/>
        <end position="31"/>
    </location>
</feature>
<protein>
    <submittedName>
        <fullName evidence="2">Uncharacterized protein</fullName>
    </submittedName>
</protein>
<keyword evidence="3" id="KW-1185">Reference proteome</keyword>
<feature type="region of interest" description="Disordered" evidence="1">
    <location>
        <begin position="248"/>
        <end position="275"/>
    </location>
</feature>
<dbReference type="AlphaFoldDB" id="A0A2P6MZH2"/>
<dbReference type="Proteomes" id="UP000241769">
    <property type="component" value="Unassembled WGS sequence"/>
</dbReference>
<feature type="region of interest" description="Disordered" evidence="1">
    <location>
        <begin position="140"/>
        <end position="192"/>
    </location>
</feature>
<accession>A0A2P6MZH2</accession>
<dbReference type="EMBL" id="MDYQ01000282">
    <property type="protein sequence ID" value="PRP77076.1"/>
    <property type="molecule type" value="Genomic_DNA"/>
</dbReference>
<proteinExistence type="predicted"/>
<feature type="compositionally biased region" description="Basic and acidic residues" evidence="1">
    <location>
        <begin position="147"/>
        <end position="156"/>
    </location>
</feature>
<comment type="caution">
    <text evidence="2">The sequence shown here is derived from an EMBL/GenBank/DDBJ whole genome shotgun (WGS) entry which is preliminary data.</text>
</comment>
<gene>
    <name evidence="2" type="ORF">PROFUN_14589</name>
</gene>
<evidence type="ECO:0000256" key="1">
    <source>
        <dbReference type="SAM" id="MobiDB-lite"/>
    </source>
</evidence>
<sequence>MSVDPRDQNVSLPIQSDQPQQPPTEHQNRSMLSERSAVLMDESIVEIGQAHPLPDHLAAMRQLADPNALTKAHLGMYMEWTRISVLNLEHQINHQLTFLRALREHLKTLTSMYQALVQFCHPNRRHNRWRHLQEINVQMKQQLEPNRTQREHRGRTTPEQLLPAPTTLDDKGTPRNHINPPPTTDVGFDSIGHDVLGQRTPLNLFHIDIRLLVDTGRTNPSTATADCIYGTSLYSLFLSAMSVSSPPGQQPLTNHLMGYPQRESSKSSSNQGGKSSSQGGALYLLASGGIINLLVDETAFYLSFDQAWIRFEYLTATGIHLDPKSMKAFPERYQSDLKQNLRPHCHSPVNRVTVGGNAIKRHR</sequence>
<feature type="compositionally biased region" description="Low complexity" evidence="1">
    <location>
        <begin position="266"/>
        <end position="275"/>
    </location>
</feature>
<evidence type="ECO:0000313" key="3">
    <source>
        <dbReference type="Proteomes" id="UP000241769"/>
    </source>
</evidence>